<keyword evidence="2" id="KW-0812">Transmembrane</keyword>
<sequence>MAAQDSEVAHPPTIGGNSTQVNTRISTFKRHIVRNQLWLAALAVILVAGMIVGIVFAIHDHYHSFGGQGWLKARNPKQQEDAARLYLPLQRLEVQPTGVQWSPWYGWLKRSPTNPPFYTCGDQRNICCPVGLICQPTSSTPSKVYCCNATDDSNCQISKRLPMCLGQTVECPAEVGGGCCSPGTACSPSGCVKAETRGPSTAHAPVATTPKEGEVAQNTGTTNSLVLGPRRGCAGALFLLAVFMARL</sequence>
<dbReference type="EMBL" id="PDLN01000017">
    <property type="protein sequence ID" value="RDW62703.1"/>
    <property type="molecule type" value="Genomic_DNA"/>
</dbReference>
<evidence type="ECO:0000256" key="1">
    <source>
        <dbReference type="SAM" id="MobiDB-lite"/>
    </source>
</evidence>
<feature type="transmembrane region" description="Helical" evidence="2">
    <location>
        <begin position="37"/>
        <end position="58"/>
    </location>
</feature>
<reference evidence="3 4" key="1">
    <citation type="journal article" date="2018" name="IMA Fungus">
        <title>IMA Genome-F 9: Draft genome sequence of Annulohypoxylon stygium, Aspergillus mulundensis, Berkeleyomyces basicola (syn. Thielaviopsis basicola), Ceratocystis smalleyi, two Cercospora beticola strains, Coleophoma cylindrospora, Fusarium fracticaudum, Phialophora cf. hyalina, and Morchella septimelata.</title>
        <authorList>
            <person name="Wingfield B.D."/>
            <person name="Bills G.F."/>
            <person name="Dong Y."/>
            <person name="Huang W."/>
            <person name="Nel W.J."/>
            <person name="Swalarsk-Parry B.S."/>
            <person name="Vaghefi N."/>
            <person name="Wilken P.M."/>
            <person name="An Z."/>
            <person name="de Beer Z.W."/>
            <person name="De Vos L."/>
            <person name="Chen L."/>
            <person name="Duong T.A."/>
            <person name="Gao Y."/>
            <person name="Hammerbacher A."/>
            <person name="Kikkert J.R."/>
            <person name="Li Y."/>
            <person name="Li H."/>
            <person name="Li K."/>
            <person name="Li Q."/>
            <person name="Liu X."/>
            <person name="Ma X."/>
            <person name="Naidoo K."/>
            <person name="Pethybridge S.J."/>
            <person name="Sun J."/>
            <person name="Steenkamp E.T."/>
            <person name="van der Nest M.A."/>
            <person name="van Wyk S."/>
            <person name="Wingfield M.J."/>
            <person name="Xiong C."/>
            <person name="Yue Q."/>
            <person name="Zhang X."/>
        </authorList>
    </citation>
    <scope>NUCLEOTIDE SEQUENCE [LARGE SCALE GENOMIC DNA]</scope>
    <source>
        <strain evidence="3 4">BP5796</strain>
    </source>
</reference>
<keyword evidence="4" id="KW-1185">Reference proteome</keyword>
<name>A0A3D8QLK4_9HELO</name>
<gene>
    <name evidence="3" type="ORF">BP5796_11005</name>
</gene>
<accession>A0A3D8QLK4</accession>
<keyword evidence="2" id="KW-1133">Transmembrane helix</keyword>
<keyword evidence="2" id="KW-0472">Membrane</keyword>
<proteinExistence type="predicted"/>
<dbReference type="Proteomes" id="UP000256328">
    <property type="component" value="Unassembled WGS sequence"/>
</dbReference>
<feature type="region of interest" description="Disordered" evidence="1">
    <location>
        <begin position="1"/>
        <end position="20"/>
    </location>
</feature>
<dbReference type="OrthoDB" id="3545167at2759"/>
<dbReference type="AlphaFoldDB" id="A0A3D8QLK4"/>
<evidence type="ECO:0000256" key="2">
    <source>
        <dbReference type="SAM" id="Phobius"/>
    </source>
</evidence>
<evidence type="ECO:0000313" key="3">
    <source>
        <dbReference type="EMBL" id="RDW62703.1"/>
    </source>
</evidence>
<organism evidence="3 4">
    <name type="scientific">Coleophoma crateriformis</name>
    <dbReference type="NCBI Taxonomy" id="565419"/>
    <lineage>
        <taxon>Eukaryota</taxon>
        <taxon>Fungi</taxon>
        <taxon>Dikarya</taxon>
        <taxon>Ascomycota</taxon>
        <taxon>Pezizomycotina</taxon>
        <taxon>Leotiomycetes</taxon>
        <taxon>Helotiales</taxon>
        <taxon>Dermateaceae</taxon>
        <taxon>Coleophoma</taxon>
    </lineage>
</organism>
<comment type="caution">
    <text evidence="3">The sequence shown here is derived from an EMBL/GenBank/DDBJ whole genome shotgun (WGS) entry which is preliminary data.</text>
</comment>
<evidence type="ECO:0000313" key="4">
    <source>
        <dbReference type="Proteomes" id="UP000256328"/>
    </source>
</evidence>
<protein>
    <submittedName>
        <fullName evidence="3">Uncharacterized protein</fullName>
    </submittedName>
</protein>